<dbReference type="KEGG" id="pyo:PY17X_0605600"/>
<dbReference type="GO" id="GO:0033065">
    <property type="term" value="C:Rad51C-XRCC3 complex"/>
    <property type="evidence" value="ECO:0007669"/>
    <property type="project" value="TreeGrafter"/>
</dbReference>
<reference evidence="9 10" key="1">
    <citation type="journal article" date="2014" name="BMC Biol.">
        <title>A comprehensive evaluation of rodent malaria parasite genomes and gene expression.</title>
        <authorList>
            <person name="Otto T.D."/>
            <person name="Bohme U."/>
            <person name="Jackson A.P."/>
            <person name="Hunt M."/>
            <person name="Franke-Fayard B."/>
            <person name="Hoeijmakers W.A."/>
            <person name="Religa A.A."/>
            <person name="Robertson L."/>
            <person name="Sanders M."/>
            <person name="Ogun S.A."/>
            <person name="Cunningham D."/>
            <person name="Erhart A."/>
            <person name="Billker O."/>
            <person name="Khan S.M."/>
            <person name="Stunnenberg H.G."/>
            <person name="Langhorne J."/>
            <person name="Holder A.A."/>
            <person name="Waters A.P."/>
            <person name="Newbold C.I."/>
            <person name="Pain A."/>
            <person name="Berriman M."/>
            <person name="Janse C.J."/>
        </authorList>
    </citation>
    <scope>NUCLEOTIDE SEQUENCE [LARGE SCALE GENOMIC DNA]</scope>
    <source>
        <strain evidence="8 9">17X</strain>
        <strain evidence="7 10">YM</strain>
    </source>
</reference>
<reference evidence="7" key="3">
    <citation type="submission" date="2014-05" db="EMBL/GenBank/DDBJ databases">
        <authorList>
            <person name="Aslett A.Martin."/>
            <person name="De Silva Nishadi"/>
        </authorList>
    </citation>
    <scope>NUCLEOTIDE SEQUENCE</scope>
    <source>
        <strain evidence="7">YM</strain>
    </source>
</reference>
<dbReference type="Proteomes" id="UP000072904">
    <property type="component" value="Chromosome 6"/>
</dbReference>
<dbReference type="GO" id="GO:0033063">
    <property type="term" value="C:Rad51B-Rad51C-Rad51D-XRCC2 complex"/>
    <property type="evidence" value="ECO:0007669"/>
    <property type="project" value="TreeGrafter"/>
</dbReference>
<evidence type="ECO:0000256" key="4">
    <source>
        <dbReference type="ARBA" id="ARBA00022840"/>
    </source>
</evidence>
<evidence type="ECO:0000313" key="7">
    <source>
        <dbReference type="EMBL" id="CDU16909.1"/>
    </source>
</evidence>
<dbReference type="RefSeq" id="XP_022813132.1">
    <property type="nucleotide sequence ID" value="XM_022955338.1"/>
</dbReference>
<dbReference type="EMBL" id="LK934634">
    <property type="protein sequence ID" value="CDU16909.1"/>
    <property type="molecule type" value="Genomic_DNA"/>
</dbReference>
<evidence type="ECO:0000313" key="10">
    <source>
        <dbReference type="Proteomes" id="UP000072904"/>
    </source>
</evidence>
<evidence type="ECO:0000256" key="5">
    <source>
        <dbReference type="ARBA" id="ARBA00023204"/>
    </source>
</evidence>
<evidence type="ECO:0000313" key="9">
    <source>
        <dbReference type="Proteomes" id="UP000072874"/>
    </source>
</evidence>
<dbReference type="InterPro" id="IPR027417">
    <property type="entry name" value="P-loop_NTPase"/>
</dbReference>
<keyword evidence="2" id="KW-0547">Nucleotide-binding</keyword>
<dbReference type="GO" id="GO:0008821">
    <property type="term" value="F:crossover junction DNA endonuclease activity"/>
    <property type="evidence" value="ECO:0007669"/>
    <property type="project" value="TreeGrafter"/>
</dbReference>
<reference evidence="8" key="2">
    <citation type="submission" date="2014-05" db="EMBL/GenBank/DDBJ databases">
        <authorList>
            <person name="Aslett M.A."/>
            <person name="De Silva N."/>
        </authorList>
    </citation>
    <scope>NUCLEOTIDE SEQUENCE</scope>
    <source>
        <strain evidence="8">17X</strain>
    </source>
</reference>
<keyword evidence="6" id="KW-0539">Nucleus</keyword>
<dbReference type="PANTHER" id="PTHR46239">
    <property type="entry name" value="DNA REPAIR PROTEIN RAD51 HOMOLOG 3 RAD51C"/>
    <property type="match status" value="1"/>
</dbReference>
<dbReference type="VEuPathDB" id="PlasmoDB:PY00982"/>
<dbReference type="GeneID" id="3800344"/>
<dbReference type="AlphaFoldDB" id="A0A077Y1D0"/>
<dbReference type="EMBL" id="LM993660">
    <property type="protein sequence ID" value="VTZ75192.1"/>
    <property type="molecule type" value="Genomic_DNA"/>
</dbReference>
<dbReference type="GO" id="GO:0000707">
    <property type="term" value="P:meiotic DNA recombinase assembly"/>
    <property type="evidence" value="ECO:0007669"/>
    <property type="project" value="TreeGrafter"/>
</dbReference>
<keyword evidence="5" id="KW-0234">DNA repair</keyword>
<proteinExistence type="predicted"/>
<protein>
    <submittedName>
        <fullName evidence="7">Uncharacterized protein</fullName>
    </submittedName>
</protein>
<sequence>MITKSANPEKIVTPIINKQSIEPIEIKNLHELEYELNNKIYTNIYSYNQLCNGIYISRGINSITGKKNSGKTSLCSHICVNIYFNDLLQFFHLFYSTYFDFEIFLQNKNIENKIYSKTLQDLYKIRNAFKNENTSFEELINLINYFYNLFIELFEKKYDGPNNNHSKVLKANYNLSKDSNKKKYNNNFSKKRIIYIDLDNSFYIERYKNMIYSSIEKLKKLLNTYIDFCSEKKTYLFLLLFQDLNNVNKKKNLFNLFFSNTYEECNIFINMFNIYLKKYIYNITFSEVFLNLQILKIFNFQELINIIQYIYKHIQKYEQNIFKYYNKYVPSNLAGLVIDNLNYLYKSSYCYDNLNSFTNSNNKKNYINSEFTNLLKILSKLSTKHKIAVLITKNKNNFFKKHEEYFNTHYSKYLYNNIIIKFITNKIFWKYNCQINDNISNKHHHQNENENESKKNKLNLSKFTNSSSSDESFQQLEENSDKLFCEKKYNQRFIKIKKRGKVTMCFFEITEHGIQTLVN</sequence>
<organism evidence="7 10">
    <name type="scientific">Plasmodium yoelii</name>
    <dbReference type="NCBI Taxonomy" id="5861"/>
    <lineage>
        <taxon>Eukaryota</taxon>
        <taxon>Sar</taxon>
        <taxon>Alveolata</taxon>
        <taxon>Apicomplexa</taxon>
        <taxon>Aconoidasida</taxon>
        <taxon>Haemosporida</taxon>
        <taxon>Plasmodiidae</taxon>
        <taxon>Plasmodium</taxon>
        <taxon>Plasmodium (Vinckeia)</taxon>
    </lineage>
</organism>
<gene>
    <name evidence="8" type="ORF">PY17X_0605600</name>
    <name evidence="7" type="ORF">PYYM_0604700</name>
</gene>
<dbReference type="Proteomes" id="UP000072874">
    <property type="component" value="Chromosome 6"/>
</dbReference>
<comment type="subcellular location">
    <subcellularLocation>
        <location evidence="1">Nucleus</location>
    </subcellularLocation>
</comment>
<dbReference type="InterPro" id="IPR052093">
    <property type="entry name" value="HR_Repair_Mediator"/>
</dbReference>
<dbReference type="VEuPathDB" id="PlasmoDB:Py17XNL_000600615"/>
<dbReference type="OMA" id="HYFHLFY"/>
<evidence type="ECO:0000256" key="2">
    <source>
        <dbReference type="ARBA" id="ARBA00022741"/>
    </source>
</evidence>
<dbReference type="GO" id="GO:0007131">
    <property type="term" value="P:reciprocal meiotic recombination"/>
    <property type="evidence" value="ECO:0007669"/>
    <property type="project" value="TreeGrafter"/>
</dbReference>
<dbReference type="GO" id="GO:0005524">
    <property type="term" value="F:ATP binding"/>
    <property type="evidence" value="ECO:0007669"/>
    <property type="project" value="UniProtKB-KW"/>
</dbReference>
<dbReference type="GO" id="GO:0005657">
    <property type="term" value="C:replication fork"/>
    <property type="evidence" value="ECO:0007669"/>
    <property type="project" value="TreeGrafter"/>
</dbReference>
<keyword evidence="3" id="KW-0227">DNA damage</keyword>
<dbReference type="OrthoDB" id="377144at2759"/>
<accession>A0A077Y1D0</accession>
<name>A0A077Y1D0_PLAYE</name>
<evidence type="ECO:0000256" key="3">
    <source>
        <dbReference type="ARBA" id="ARBA00022763"/>
    </source>
</evidence>
<dbReference type="VEuPathDB" id="PlasmoDB:PYYM_0604700"/>
<dbReference type="VEuPathDB" id="PlasmoDB:PY17X_0605600"/>
<keyword evidence="4" id="KW-0067">ATP-binding</keyword>
<reference evidence="8" key="4">
    <citation type="submission" date="2019-05" db="EMBL/GenBank/DDBJ databases">
        <authorList>
            <consortium name="Pathogen Informatics"/>
        </authorList>
    </citation>
    <scope>NUCLEOTIDE SEQUENCE</scope>
    <source>
        <strain evidence="8">17X</strain>
    </source>
</reference>
<dbReference type="Gene3D" id="3.40.50.300">
    <property type="entry name" value="P-loop containing nucleotide triphosphate hydrolases"/>
    <property type="match status" value="1"/>
</dbReference>
<dbReference type="GO" id="GO:0000400">
    <property type="term" value="F:four-way junction DNA binding"/>
    <property type="evidence" value="ECO:0007669"/>
    <property type="project" value="TreeGrafter"/>
</dbReference>
<dbReference type="SUPFAM" id="SSF52540">
    <property type="entry name" value="P-loop containing nucleoside triphosphate hydrolases"/>
    <property type="match status" value="1"/>
</dbReference>
<evidence type="ECO:0000256" key="6">
    <source>
        <dbReference type="ARBA" id="ARBA00023242"/>
    </source>
</evidence>
<evidence type="ECO:0000256" key="1">
    <source>
        <dbReference type="ARBA" id="ARBA00004123"/>
    </source>
</evidence>
<evidence type="ECO:0000313" key="8">
    <source>
        <dbReference type="EMBL" id="VTZ75192.1"/>
    </source>
</evidence>
<dbReference type="PANTHER" id="PTHR46239:SF1">
    <property type="entry name" value="DNA REPAIR PROTEIN RAD51 HOMOLOG 3"/>
    <property type="match status" value="1"/>
</dbReference>